<dbReference type="EMBL" id="AP025292">
    <property type="protein sequence ID" value="BDC99566.1"/>
    <property type="molecule type" value="Genomic_DNA"/>
</dbReference>
<dbReference type="Proteomes" id="UP001354989">
    <property type="component" value="Chromosome"/>
</dbReference>
<evidence type="ECO:0000313" key="4">
    <source>
        <dbReference type="Proteomes" id="UP001354989"/>
    </source>
</evidence>
<organism evidence="3 4">
    <name type="scientific">Persicobacter psychrovividus</name>
    <dbReference type="NCBI Taxonomy" id="387638"/>
    <lineage>
        <taxon>Bacteria</taxon>
        <taxon>Pseudomonadati</taxon>
        <taxon>Bacteroidota</taxon>
        <taxon>Cytophagia</taxon>
        <taxon>Cytophagales</taxon>
        <taxon>Persicobacteraceae</taxon>
        <taxon>Persicobacter</taxon>
    </lineage>
</organism>
<feature type="chain" id="PRO_5047041648" evidence="2">
    <location>
        <begin position="22"/>
        <end position="291"/>
    </location>
</feature>
<gene>
    <name evidence="3" type="ORF">PEPS_18470</name>
</gene>
<reference evidence="3 4" key="1">
    <citation type="submission" date="2021-12" db="EMBL/GenBank/DDBJ databases">
        <title>Genome sequencing of bacteria with rrn-lacking chromosome and rrn-plasmid.</title>
        <authorList>
            <person name="Anda M."/>
            <person name="Iwasaki W."/>
        </authorList>
    </citation>
    <scope>NUCLEOTIDE SEQUENCE [LARGE SCALE GENOMIC DNA]</scope>
    <source>
        <strain evidence="3 4">NBRC 101262</strain>
    </source>
</reference>
<evidence type="ECO:0000256" key="2">
    <source>
        <dbReference type="SAM" id="SignalP"/>
    </source>
</evidence>
<protein>
    <submittedName>
        <fullName evidence="3">Uncharacterized protein</fullName>
    </submittedName>
</protein>
<feature type="signal peptide" evidence="2">
    <location>
        <begin position="1"/>
        <end position="21"/>
    </location>
</feature>
<keyword evidence="4" id="KW-1185">Reference proteome</keyword>
<dbReference type="PROSITE" id="PS51257">
    <property type="entry name" value="PROKAR_LIPOPROTEIN"/>
    <property type="match status" value="1"/>
</dbReference>
<dbReference type="RefSeq" id="WP_338396876.1">
    <property type="nucleotide sequence ID" value="NZ_AP025292.1"/>
</dbReference>
<feature type="region of interest" description="Disordered" evidence="1">
    <location>
        <begin position="171"/>
        <end position="190"/>
    </location>
</feature>
<name>A0ABN6LDV0_9BACT</name>
<sequence length="291" mass="31834">MKFLLQRSWLLLLLLVGVACSSDDDMLPESDTLKIMITNQDPVEGAAVSAGQVISISMDLTSTDRNLRSFSIKGPGITQAYEDILDTDSDDNLEGIRPGDSYDQINNKSVKYTMEYTVSNQDIEDARAGDGMLTYEFTLTDRDGETKTTASFTVPQFTFAAAETADLVYTGSSQSDGKNENEDAGIKYKNNSTTSEGDFMVFESEDMVVVDKAVYDAVTAANEDSYNAAMNAYDGGSKVSETKVEADSNFKPVYLIVKKDDNNFSVVQFTALTFSPGNNVAKIEYKLIGKM</sequence>
<evidence type="ECO:0000313" key="3">
    <source>
        <dbReference type="EMBL" id="BDC99566.1"/>
    </source>
</evidence>
<feature type="compositionally biased region" description="Basic and acidic residues" evidence="1">
    <location>
        <begin position="177"/>
        <end position="186"/>
    </location>
</feature>
<accession>A0ABN6LDV0</accession>
<evidence type="ECO:0000256" key="1">
    <source>
        <dbReference type="SAM" id="MobiDB-lite"/>
    </source>
</evidence>
<keyword evidence="2" id="KW-0732">Signal</keyword>
<proteinExistence type="predicted"/>